<dbReference type="InterPro" id="IPR008271">
    <property type="entry name" value="Ser/Thr_kinase_AS"/>
</dbReference>
<keyword evidence="2" id="KW-0808">Transferase</keyword>
<feature type="region of interest" description="Disordered" evidence="6">
    <location>
        <begin position="499"/>
        <end position="520"/>
    </location>
</feature>
<dbReference type="Gene3D" id="1.10.510.10">
    <property type="entry name" value="Transferase(Phosphotransferase) domain 1"/>
    <property type="match status" value="1"/>
</dbReference>
<dbReference type="FunFam" id="1.10.510.10:FF:000571">
    <property type="entry name" value="Maternal embryonic leucine zipper kinase"/>
    <property type="match status" value="1"/>
</dbReference>
<feature type="compositionally biased region" description="Basic residues" evidence="6">
    <location>
        <begin position="656"/>
        <end position="667"/>
    </location>
</feature>
<reference evidence="8" key="1">
    <citation type="submission" date="2022-08" db="EMBL/GenBank/DDBJ databases">
        <title>Novel sulphate-reducing endosymbionts in the free-living metamonad Anaeramoeba.</title>
        <authorList>
            <person name="Jerlstrom-Hultqvist J."/>
            <person name="Cepicka I."/>
            <person name="Gallot-Lavallee L."/>
            <person name="Salas-Leiva D."/>
            <person name="Curtis B.A."/>
            <person name="Zahonova K."/>
            <person name="Pipaliya S."/>
            <person name="Dacks J."/>
            <person name="Roger A.J."/>
        </authorList>
    </citation>
    <scope>NUCLEOTIDE SEQUENCE</scope>
    <source>
        <strain evidence="8">Busselton2</strain>
    </source>
</reference>
<comment type="caution">
    <text evidence="8">The sequence shown here is derived from an EMBL/GenBank/DDBJ whole genome shotgun (WGS) entry which is preliminary data.</text>
</comment>
<feature type="compositionally biased region" description="Polar residues" evidence="6">
    <location>
        <begin position="396"/>
        <end position="411"/>
    </location>
</feature>
<dbReference type="Proteomes" id="UP001146793">
    <property type="component" value="Unassembled WGS sequence"/>
</dbReference>
<evidence type="ECO:0000256" key="5">
    <source>
        <dbReference type="ARBA" id="ARBA00022840"/>
    </source>
</evidence>
<evidence type="ECO:0000256" key="4">
    <source>
        <dbReference type="ARBA" id="ARBA00022777"/>
    </source>
</evidence>
<feature type="region of interest" description="Disordered" evidence="6">
    <location>
        <begin position="344"/>
        <end position="425"/>
    </location>
</feature>
<keyword evidence="5" id="KW-0067">ATP-binding</keyword>
<feature type="region of interest" description="Disordered" evidence="6">
    <location>
        <begin position="595"/>
        <end position="669"/>
    </location>
</feature>
<dbReference type="Pfam" id="PF00069">
    <property type="entry name" value="Pkinase"/>
    <property type="match status" value="1"/>
</dbReference>
<dbReference type="InterPro" id="IPR000719">
    <property type="entry name" value="Prot_kinase_dom"/>
</dbReference>
<dbReference type="SUPFAM" id="SSF56112">
    <property type="entry name" value="Protein kinase-like (PK-like)"/>
    <property type="match status" value="1"/>
</dbReference>
<dbReference type="AlphaFoldDB" id="A0AAV7YE38"/>
<feature type="compositionally biased region" description="Basic residues" evidence="6">
    <location>
        <begin position="344"/>
        <end position="378"/>
    </location>
</feature>
<dbReference type="GO" id="GO:0005737">
    <property type="term" value="C:cytoplasm"/>
    <property type="evidence" value="ECO:0007669"/>
    <property type="project" value="TreeGrafter"/>
</dbReference>
<dbReference type="InterPro" id="IPR011009">
    <property type="entry name" value="Kinase-like_dom_sf"/>
</dbReference>
<evidence type="ECO:0000256" key="6">
    <source>
        <dbReference type="SAM" id="MobiDB-lite"/>
    </source>
</evidence>
<feature type="compositionally biased region" description="Low complexity" evidence="6">
    <location>
        <begin position="595"/>
        <end position="607"/>
    </location>
</feature>
<dbReference type="GO" id="GO:0004674">
    <property type="term" value="F:protein serine/threonine kinase activity"/>
    <property type="evidence" value="ECO:0007669"/>
    <property type="project" value="UniProtKB-KW"/>
</dbReference>
<gene>
    <name evidence="8" type="ORF">M0812_25748</name>
</gene>
<evidence type="ECO:0000259" key="7">
    <source>
        <dbReference type="PROSITE" id="PS50011"/>
    </source>
</evidence>
<dbReference type="PROSITE" id="PS50011">
    <property type="entry name" value="PROTEIN_KINASE_DOM"/>
    <property type="match status" value="1"/>
</dbReference>
<dbReference type="PROSITE" id="PS00108">
    <property type="entry name" value="PROTEIN_KINASE_ST"/>
    <property type="match status" value="1"/>
</dbReference>
<feature type="compositionally biased region" description="Basic and acidic residues" evidence="6">
    <location>
        <begin position="476"/>
        <end position="485"/>
    </location>
</feature>
<keyword evidence="3" id="KW-0547">Nucleotide-binding</keyword>
<feature type="compositionally biased region" description="Low complexity" evidence="6">
    <location>
        <begin position="499"/>
        <end position="518"/>
    </location>
</feature>
<feature type="compositionally biased region" description="Acidic residues" evidence="6">
    <location>
        <begin position="466"/>
        <end position="475"/>
    </location>
</feature>
<feature type="domain" description="Protein kinase" evidence="7">
    <location>
        <begin position="8"/>
        <end position="265"/>
    </location>
</feature>
<dbReference type="PANTHER" id="PTHR24346">
    <property type="entry name" value="MAP/MICROTUBULE AFFINITY-REGULATING KINASE"/>
    <property type="match status" value="1"/>
</dbReference>
<evidence type="ECO:0000313" key="9">
    <source>
        <dbReference type="Proteomes" id="UP001146793"/>
    </source>
</evidence>
<proteinExistence type="predicted"/>
<evidence type="ECO:0000313" key="8">
    <source>
        <dbReference type="EMBL" id="KAJ3428116.1"/>
    </source>
</evidence>
<sequence length="785" mass="91374">MAKNIGPFRIGRLIGSGAAGKVKLAFHKETGERVAIKIVHKRVLTSTDPKVSVGRARIEKEMSTLELMDHPNVLKLIRSFEADKYLFLITEYFENGDLFSLIENRKIVNHLQALVFFQQIIFGLDYLHNMRICHRDLKPENLLLDNNHNLKIADFGMCHLLKKGELVASFCGSTHYAAPEVISRINFDGRKADVWSCGVILYLLLCGRFPFSSQNPKRLFEKVKSGHFVCPKSITLVERDLIKRMLTVDPKRRISIKEIKNHEWFTSNFPEKMILPKVKPLDKMRVGKQFKVVDLDILKKMKFLGSRYTIEELKLFVANEGESLEKTLYYLYLKMRQKRKRLWKKITKPINNNKKKLQCNQKKEKKRKDQNHKKKKIKSLSNSPVKKKEEKKRAKSTQLRMNLKNGQYENIQNKKKKHNKKVYPNTFEINKINQKNINKSMQIISSEEPEKLEKDNDTSTTSINQDVDEGVDGNGDENKNNLDIAKEPKNKIIKINVINNKNKNNDNNQNKNNDNNQNTKSLPILQFQPINDNNTKSNTKKVQIQNSNLCKTPPPNFNNQKMKTQIDKNQLKRYQSTGNNTNQILNQPKFLNFLFNQNNNSNKNNINTIKEQKNSKNGLYKNKENPNNKNNKKNNRTSSSSSSSSSSHNNTDPNNKKKIKKKIKIKKSNSSSKNQLLIYDPKLNLKSMLKKKNIKINNKKCEISLKSRKPLFNLIEKIQNSLSLLDFKWRIPNFFLIFASNQKLKIKIRIIEQSHSKKLIKFRLKSGDFELFQNIIANIFKLLKI</sequence>
<dbReference type="GO" id="GO:0035556">
    <property type="term" value="P:intracellular signal transduction"/>
    <property type="evidence" value="ECO:0007669"/>
    <property type="project" value="TreeGrafter"/>
</dbReference>
<organism evidence="8 9">
    <name type="scientific">Anaeramoeba flamelloides</name>
    <dbReference type="NCBI Taxonomy" id="1746091"/>
    <lineage>
        <taxon>Eukaryota</taxon>
        <taxon>Metamonada</taxon>
        <taxon>Anaeramoebidae</taxon>
        <taxon>Anaeramoeba</taxon>
    </lineage>
</organism>
<dbReference type="PANTHER" id="PTHR24346:SF82">
    <property type="entry name" value="KP78A-RELATED"/>
    <property type="match status" value="1"/>
</dbReference>
<keyword evidence="4 8" id="KW-0418">Kinase</keyword>
<dbReference type="EMBL" id="JANTQA010000060">
    <property type="protein sequence ID" value="KAJ3428116.1"/>
    <property type="molecule type" value="Genomic_DNA"/>
</dbReference>
<accession>A0AAV7YE38</accession>
<evidence type="ECO:0000256" key="2">
    <source>
        <dbReference type="ARBA" id="ARBA00022679"/>
    </source>
</evidence>
<feature type="region of interest" description="Disordered" evidence="6">
    <location>
        <begin position="447"/>
        <end position="485"/>
    </location>
</feature>
<evidence type="ECO:0000256" key="3">
    <source>
        <dbReference type="ARBA" id="ARBA00022741"/>
    </source>
</evidence>
<feature type="compositionally biased region" description="Low complexity" evidence="6">
    <location>
        <begin position="636"/>
        <end position="650"/>
    </location>
</feature>
<evidence type="ECO:0000256" key="1">
    <source>
        <dbReference type="ARBA" id="ARBA00022527"/>
    </source>
</evidence>
<name>A0AAV7YE38_9EUKA</name>
<feature type="compositionally biased region" description="Basic and acidic residues" evidence="6">
    <location>
        <begin position="448"/>
        <end position="457"/>
    </location>
</feature>
<dbReference type="GO" id="GO:0005524">
    <property type="term" value="F:ATP binding"/>
    <property type="evidence" value="ECO:0007669"/>
    <property type="project" value="UniProtKB-KW"/>
</dbReference>
<protein>
    <submittedName>
        <fullName evidence="8">Protein kinase</fullName>
    </submittedName>
</protein>
<keyword evidence="1" id="KW-0723">Serine/threonine-protein kinase</keyword>
<dbReference type="SMART" id="SM00220">
    <property type="entry name" value="S_TKc"/>
    <property type="match status" value="1"/>
</dbReference>